<sequence length="89" mass="9797">MNKKQLIEAVAKEMEKSKADAERSVNAVIESVKKGLKKDGVVQLIGFGSFTVKKRKARKGRNPKTGEVIKIKASKTVSFKPGKGLKERL</sequence>
<dbReference type="KEGG" id="uam:UABAM_04078"/>
<dbReference type="AlphaFoldDB" id="A0A5S9IPH7"/>
<protein>
    <submittedName>
        <fullName evidence="5">Transcriptional regulator</fullName>
    </submittedName>
</protein>
<evidence type="ECO:0000256" key="4">
    <source>
        <dbReference type="RuleBase" id="RU003939"/>
    </source>
</evidence>
<dbReference type="InterPro" id="IPR010992">
    <property type="entry name" value="IHF-like_DNA-bd_dom_sf"/>
</dbReference>
<evidence type="ECO:0000256" key="3">
    <source>
        <dbReference type="ARBA" id="ARBA00023125"/>
    </source>
</evidence>
<dbReference type="PRINTS" id="PR01727">
    <property type="entry name" value="DNABINDINGHU"/>
</dbReference>
<keyword evidence="6" id="KW-1185">Reference proteome</keyword>
<dbReference type="GO" id="GO:0003677">
    <property type="term" value="F:DNA binding"/>
    <property type="evidence" value="ECO:0007669"/>
    <property type="project" value="UniProtKB-KW"/>
</dbReference>
<dbReference type="GO" id="GO:0030527">
    <property type="term" value="F:structural constituent of chromatin"/>
    <property type="evidence" value="ECO:0007669"/>
    <property type="project" value="InterPro"/>
</dbReference>
<dbReference type="PANTHER" id="PTHR33175">
    <property type="entry name" value="DNA-BINDING PROTEIN HU"/>
    <property type="match status" value="1"/>
</dbReference>
<keyword evidence="2" id="KW-0226">DNA condensation</keyword>
<organism evidence="5 6">
    <name type="scientific">Uabimicrobium amorphum</name>
    <dbReference type="NCBI Taxonomy" id="2596890"/>
    <lineage>
        <taxon>Bacteria</taxon>
        <taxon>Pseudomonadati</taxon>
        <taxon>Planctomycetota</taxon>
        <taxon>Candidatus Uabimicrobiia</taxon>
        <taxon>Candidatus Uabimicrobiales</taxon>
        <taxon>Candidatus Uabimicrobiaceae</taxon>
        <taxon>Candidatus Uabimicrobium</taxon>
    </lineage>
</organism>
<reference evidence="5 6" key="1">
    <citation type="submission" date="2019-08" db="EMBL/GenBank/DDBJ databases">
        <title>Complete genome sequence of Candidatus Uab amorphum.</title>
        <authorList>
            <person name="Shiratori T."/>
            <person name="Suzuki S."/>
            <person name="Kakizawa Y."/>
            <person name="Ishida K."/>
        </authorList>
    </citation>
    <scope>NUCLEOTIDE SEQUENCE [LARGE SCALE GENOMIC DNA]</scope>
    <source>
        <strain evidence="5 6">SRT547</strain>
    </source>
</reference>
<dbReference type="InterPro" id="IPR000119">
    <property type="entry name" value="Hist_DNA-bd"/>
</dbReference>
<comment type="similarity">
    <text evidence="1 4">Belongs to the bacterial histone-like protein family.</text>
</comment>
<dbReference type="RefSeq" id="WP_151969793.1">
    <property type="nucleotide sequence ID" value="NZ_AP019860.1"/>
</dbReference>
<dbReference type="GO" id="GO:0030261">
    <property type="term" value="P:chromosome condensation"/>
    <property type="evidence" value="ECO:0007669"/>
    <property type="project" value="UniProtKB-KW"/>
</dbReference>
<evidence type="ECO:0000256" key="1">
    <source>
        <dbReference type="ARBA" id="ARBA00010529"/>
    </source>
</evidence>
<dbReference type="SMART" id="SM00411">
    <property type="entry name" value="BHL"/>
    <property type="match status" value="1"/>
</dbReference>
<dbReference type="PROSITE" id="PS00045">
    <property type="entry name" value="HISTONE_LIKE"/>
    <property type="match status" value="1"/>
</dbReference>
<dbReference type="PANTHER" id="PTHR33175:SF3">
    <property type="entry name" value="DNA-BINDING PROTEIN HU-BETA"/>
    <property type="match status" value="1"/>
</dbReference>
<evidence type="ECO:0000313" key="5">
    <source>
        <dbReference type="EMBL" id="BBM85703.1"/>
    </source>
</evidence>
<proteinExistence type="inferred from homology"/>
<dbReference type="OrthoDB" id="9799835at2"/>
<name>A0A5S9IPH7_UABAM</name>
<dbReference type="InterPro" id="IPR020816">
    <property type="entry name" value="Histone-like_DNA-bd_CS"/>
</dbReference>
<gene>
    <name evidence="5" type="ORF">UABAM_04078</name>
</gene>
<keyword evidence="3" id="KW-0238">DNA-binding</keyword>
<accession>A0A5S9IPH7</accession>
<dbReference type="EMBL" id="AP019860">
    <property type="protein sequence ID" value="BBM85703.1"/>
    <property type="molecule type" value="Genomic_DNA"/>
</dbReference>
<dbReference type="CDD" id="cd13831">
    <property type="entry name" value="HU"/>
    <property type="match status" value="1"/>
</dbReference>
<dbReference type="SUPFAM" id="SSF47729">
    <property type="entry name" value="IHF-like DNA-binding proteins"/>
    <property type="match status" value="1"/>
</dbReference>
<dbReference type="Pfam" id="PF00216">
    <property type="entry name" value="Bac_DNA_binding"/>
    <property type="match status" value="1"/>
</dbReference>
<dbReference type="GO" id="GO:0005829">
    <property type="term" value="C:cytosol"/>
    <property type="evidence" value="ECO:0007669"/>
    <property type="project" value="TreeGrafter"/>
</dbReference>
<dbReference type="Gene3D" id="4.10.520.10">
    <property type="entry name" value="IHF-like DNA-binding proteins"/>
    <property type="match status" value="1"/>
</dbReference>
<evidence type="ECO:0000313" key="6">
    <source>
        <dbReference type="Proteomes" id="UP000326354"/>
    </source>
</evidence>
<evidence type="ECO:0000256" key="2">
    <source>
        <dbReference type="ARBA" id="ARBA00023067"/>
    </source>
</evidence>
<dbReference type="Proteomes" id="UP000326354">
    <property type="component" value="Chromosome"/>
</dbReference>